<dbReference type="AlphaFoldDB" id="A0A835XVZ6"/>
<accession>A0A835XVZ6</accession>
<sequence>MPSLAETAPGGNADLLSDDDTVPAQPQREPKPKQQKTTLGRKLGQFFSRKTKPVEVVVVDEPDVLVSPRPPESPKPADDRRTSFTVIDLKLDLSAGSSGSPGSPGSQMPPKARSFAQHGSTSFGAAALCPTPRSGPSFTRRSSIDSPMASQAQAQQLTLHARPNLRAGLSRRASFTAATTSLLAVGNRGSDAYLADDALPTAPTSACASAYTPSAVSANSATSTGNRRSSLEAHRSPLLHMRYPGTASCAQPNSPLPELLSPQPSAARARRASAVLYSAAPPPVSNEPFCPPSPNSPASGPGSDLLRRIPMSRLSMEHLFLPGAAPLGAPAAPPAQAMSPTGCCGTPLPGSPRQPLEARMPRRAVSLRPQRSPAAGGSGPVGSPVVAGSGYESDEDAMPPRMPLRTGSCTNAGGSSTLPRSASQRRTSGAQPQPGLISGGLSVCGPVDASVSASASGFDASPGSPGLPFSSACASRNMRIAHMVDATAAFPTPHPPPLGPPTGLSHAANRRNSVLLVSCEHARLTRTGEDIDG</sequence>
<comment type="caution">
    <text evidence="2">The sequence shown here is derived from an EMBL/GenBank/DDBJ whole genome shotgun (WGS) entry which is preliminary data.</text>
</comment>
<proteinExistence type="predicted"/>
<feature type="compositionally biased region" description="Polar residues" evidence="1">
    <location>
        <begin position="134"/>
        <end position="155"/>
    </location>
</feature>
<feature type="compositionally biased region" description="Polar residues" evidence="1">
    <location>
        <begin position="407"/>
        <end position="431"/>
    </location>
</feature>
<evidence type="ECO:0000313" key="2">
    <source>
        <dbReference type="EMBL" id="KAG2486829.1"/>
    </source>
</evidence>
<dbReference type="EMBL" id="JAEHOE010000106">
    <property type="protein sequence ID" value="KAG2486829.1"/>
    <property type="molecule type" value="Genomic_DNA"/>
</dbReference>
<feature type="region of interest" description="Disordered" evidence="1">
    <location>
        <begin position="210"/>
        <end position="267"/>
    </location>
</feature>
<protein>
    <submittedName>
        <fullName evidence="2">Uncharacterized protein</fullName>
    </submittedName>
</protein>
<feature type="region of interest" description="Disordered" evidence="1">
    <location>
        <begin position="330"/>
        <end position="437"/>
    </location>
</feature>
<gene>
    <name evidence="2" type="ORF">HYH03_014512</name>
</gene>
<feature type="region of interest" description="Disordered" evidence="1">
    <location>
        <begin position="286"/>
        <end position="305"/>
    </location>
</feature>
<feature type="region of interest" description="Disordered" evidence="1">
    <location>
        <begin position="1"/>
        <end position="155"/>
    </location>
</feature>
<name>A0A835XVZ6_9CHLO</name>
<keyword evidence="3" id="KW-1185">Reference proteome</keyword>
<feature type="compositionally biased region" description="Pro residues" evidence="1">
    <location>
        <begin position="286"/>
        <end position="295"/>
    </location>
</feature>
<reference evidence="2" key="1">
    <citation type="journal article" date="2020" name="bioRxiv">
        <title>Comparative genomics of Chlamydomonas.</title>
        <authorList>
            <person name="Craig R.J."/>
            <person name="Hasan A.R."/>
            <person name="Ness R.W."/>
            <person name="Keightley P.D."/>
        </authorList>
    </citation>
    <scope>NUCLEOTIDE SEQUENCE</scope>
    <source>
        <strain evidence="2">CCAP 11/70</strain>
    </source>
</reference>
<feature type="compositionally biased region" description="Low complexity" evidence="1">
    <location>
        <begin position="381"/>
        <end position="390"/>
    </location>
</feature>
<evidence type="ECO:0000313" key="3">
    <source>
        <dbReference type="Proteomes" id="UP000612055"/>
    </source>
</evidence>
<organism evidence="2 3">
    <name type="scientific">Edaphochlamys debaryana</name>
    <dbReference type="NCBI Taxonomy" id="47281"/>
    <lineage>
        <taxon>Eukaryota</taxon>
        <taxon>Viridiplantae</taxon>
        <taxon>Chlorophyta</taxon>
        <taxon>core chlorophytes</taxon>
        <taxon>Chlorophyceae</taxon>
        <taxon>CS clade</taxon>
        <taxon>Chlamydomonadales</taxon>
        <taxon>Chlamydomonadales incertae sedis</taxon>
        <taxon>Edaphochlamys</taxon>
    </lineage>
</organism>
<evidence type="ECO:0000256" key="1">
    <source>
        <dbReference type="SAM" id="MobiDB-lite"/>
    </source>
</evidence>
<dbReference type="Proteomes" id="UP000612055">
    <property type="component" value="Unassembled WGS sequence"/>
</dbReference>
<feature type="compositionally biased region" description="Polar residues" evidence="1">
    <location>
        <begin position="210"/>
        <end position="228"/>
    </location>
</feature>
<feature type="compositionally biased region" description="Low complexity" evidence="1">
    <location>
        <begin position="94"/>
        <end position="110"/>
    </location>
</feature>
<feature type="compositionally biased region" description="Low complexity" evidence="1">
    <location>
        <begin position="252"/>
        <end position="267"/>
    </location>
</feature>